<dbReference type="CDD" id="cd03046">
    <property type="entry name" value="GST_N_GTT1_like"/>
    <property type="match status" value="1"/>
</dbReference>
<evidence type="ECO:0000256" key="5">
    <source>
        <dbReference type="RuleBase" id="RU003494"/>
    </source>
</evidence>
<dbReference type="PANTHER" id="PTHR44051:SF9">
    <property type="entry name" value="GLUTATHIONE S-TRANSFERASE 1"/>
    <property type="match status" value="1"/>
</dbReference>
<dbReference type="OrthoDB" id="2098326at2759"/>
<dbReference type="STRING" id="983966.A0A1E4RUV8"/>
<evidence type="ECO:0000256" key="4">
    <source>
        <dbReference type="ARBA" id="ARBA00047960"/>
    </source>
</evidence>
<protein>
    <recommendedName>
        <fullName evidence="2">glutathione transferase</fullName>
        <ecNumber evidence="2">2.5.1.18</ecNumber>
    </recommendedName>
</protein>
<dbReference type="InterPro" id="IPR004046">
    <property type="entry name" value="GST_C"/>
</dbReference>
<dbReference type="EMBL" id="KV453946">
    <property type="protein sequence ID" value="ODV71028.1"/>
    <property type="molecule type" value="Genomic_DNA"/>
</dbReference>
<dbReference type="InterPro" id="IPR036249">
    <property type="entry name" value="Thioredoxin-like_sf"/>
</dbReference>
<name>A0A1E4RUV8_CYBJN</name>
<dbReference type="GO" id="GO:0004364">
    <property type="term" value="F:glutathione transferase activity"/>
    <property type="evidence" value="ECO:0007669"/>
    <property type="project" value="UniProtKB-EC"/>
</dbReference>
<evidence type="ECO:0000259" key="6">
    <source>
        <dbReference type="PROSITE" id="PS50404"/>
    </source>
</evidence>
<comment type="catalytic activity">
    <reaction evidence="4">
        <text>RX + glutathione = an S-substituted glutathione + a halide anion + H(+)</text>
        <dbReference type="Rhea" id="RHEA:16437"/>
        <dbReference type="ChEBI" id="CHEBI:15378"/>
        <dbReference type="ChEBI" id="CHEBI:16042"/>
        <dbReference type="ChEBI" id="CHEBI:17792"/>
        <dbReference type="ChEBI" id="CHEBI:57925"/>
        <dbReference type="ChEBI" id="CHEBI:90779"/>
        <dbReference type="EC" id="2.5.1.18"/>
    </reaction>
</comment>
<dbReference type="Pfam" id="PF02798">
    <property type="entry name" value="GST_N"/>
    <property type="match status" value="1"/>
</dbReference>
<dbReference type="SUPFAM" id="SSF47616">
    <property type="entry name" value="GST C-terminal domain-like"/>
    <property type="match status" value="1"/>
</dbReference>
<dbReference type="GeneID" id="30991113"/>
<evidence type="ECO:0000259" key="7">
    <source>
        <dbReference type="PROSITE" id="PS50405"/>
    </source>
</evidence>
<feature type="domain" description="GST C-terminal" evidence="7">
    <location>
        <begin position="108"/>
        <end position="245"/>
    </location>
</feature>
<dbReference type="GO" id="GO:0004602">
    <property type="term" value="F:glutathione peroxidase activity"/>
    <property type="evidence" value="ECO:0007669"/>
    <property type="project" value="UniProtKB-ARBA"/>
</dbReference>
<dbReference type="InterPro" id="IPR010987">
    <property type="entry name" value="Glutathione-S-Trfase_C-like"/>
</dbReference>
<dbReference type="EC" id="2.5.1.18" evidence="2"/>
<dbReference type="SFLD" id="SFLDS00019">
    <property type="entry name" value="Glutathione_Transferase_(cytos"/>
    <property type="match status" value="1"/>
</dbReference>
<gene>
    <name evidence="8" type="ORF">CYBJADRAFT_175544</name>
</gene>
<evidence type="ECO:0000256" key="2">
    <source>
        <dbReference type="ARBA" id="ARBA00012452"/>
    </source>
</evidence>
<proteinExistence type="inferred from homology"/>
<evidence type="ECO:0000256" key="3">
    <source>
        <dbReference type="ARBA" id="ARBA00022679"/>
    </source>
</evidence>
<evidence type="ECO:0000313" key="8">
    <source>
        <dbReference type="EMBL" id="ODV71028.1"/>
    </source>
</evidence>
<organism evidence="8 9">
    <name type="scientific">Cyberlindnera jadinii (strain ATCC 18201 / CBS 1600 / BCRC 20928 / JCM 3617 / NBRC 0987 / NRRL Y-1542)</name>
    <name type="common">Torula yeast</name>
    <name type="synonym">Candida utilis</name>
    <dbReference type="NCBI Taxonomy" id="983966"/>
    <lineage>
        <taxon>Eukaryota</taxon>
        <taxon>Fungi</taxon>
        <taxon>Dikarya</taxon>
        <taxon>Ascomycota</taxon>
        <taxon>Saccharomycotina</taxon>
        <taxon>Saccharomycetes</taxon>
        <taxon>Phaffomycetales</taxon>
        <taxon>Phaffomycetaceae</taxon>
        <taxon>Cyberlindnera</taxon>
    </lineage>
</organism>
<dbReference type="PROSITE" id="PS50404">
    <property type="entry name" value="GST_NTER"/>
    <property type="match status" value="1"/>
</dbReference>
<dbReference type="AlphaFoldDB" id="A0A1E4RUV8"/>
<dbReference type="Pfam" id="PF00043">
    <property type="entry name" value="GST_C"/>
    <property type="match status" value="1"/>
</dbReference>
<dbReference type="InterPro" id="IPR040079">
    <property type="entry name" value="Glutathione_S-Trfase"/>
</dbReference>
<dbReference type="InterPro" id="IPR036282">
    <property type="entry name" value="Glutathione-S-Trfase_C_sf"/>
</dbReference>
<keyword evidence="3" id="KW-0808">Transferase</keyword>
<accession>A0A1E4RUV8</accession>
<feature type="domain" description="GST N-terminal" evidence="6">
    <location>
        <begin position="4"/>
        <end position="91"/>
    </location>
</feature>
<keyword evidence="9" id="KW-1185">Reference proteome</keyword>
<dbReference type="GO" id="GO:0005737">
    <property type="term" value="C:cytoplasm"/>
    <property type="evidence" value="ECO:0007669"/>
    <property type="project" value="UniProtKB-ARBA"/>
</dbReference>
<evidence type="ECO:0000313" key="9">
    <source>
        <dbReference type="Proteomes" id="UP000094389"/>
    </source>
</evidence>
<dbReference type="Proteomes" id="UP000094389">
    <property type="component" value="Unassembled WGS sequence"/>
</dbReference>
<reference evidence="8 9" key="1">
    <citation type="journal article" date="2016" name="Proc. Natl. Acad. Sci. U.S.A.">
        <title>Comparative genomics of biotechnologically important yeasts.</title>
        <authorList>
            <person name="Riley R."/>
            <person name="Haridas S."/>
            <person name="Wolfe K.H."/>
            <person name="Lopes M.R."/>
            <person name="Hittinger C.T."/>
            <person name="Goeker M."/>
            <person name="Salamov A.A."/>
            <person name="Wisecaver J.H."/>
            <person name="Long T.M."/>
            <person name="Calvey C.H."/>
            <person name="Aerts A.L."/>
            <person name="Barry K.W."/>
            <person name="Choi C."/>
            <person name="Clum A."/>
            <person name="Coughlan A.Y."/>
            <person name="Deshpande S."/>
            <person name="Douglass A.P."/>
            <person name="Hanson S.J."/>
            <person name="Klenk H.-P."/>
            <person name="LaButti K.M."/>
            <person name="Lapidus A."/>
            <person name="Lindquist E.A."/>
            <person name="Lipzen A.M."/>
            <person name="Meier-Kolthoff J.P."/>
            <person name="Ohm R.A."/>
            <person name="Otillar R.P."/>
            <person name="Pangilinan J.L."/>
            <person name="Peng Y."/>
            <person name="Rokas A."/>
            <person name="Rosa C.A."/>
            <person name="Scheuner C."/>
            <person name="Sibirny A.A."/>
            <person name="Slot J.C."/>
            <person name="Stielow J.B."/>
            <person name="Sun H."/>
            <person name="Kurtzman C.P."/>
            <person name="Blackwell M."/>
            <person name="Grigoriev I.V."/>
            <person name="Jeffries T.W."/>
        </authorList>
    </citation>
    <scope>NUCLEOTIDE SEQUENCE [LARGE SCALE GENOMIC DNA]</scope>
    <source>
        <strain evidence="9">ATCC 18201 / CBS 1600 / BCRC 20928 / JCM 3617 / NBRC 0987 / NRRL Y-1542</strain>
    </source>
</reference>
<dbReference type="Gene3D" id="1.20.1050.10">
    <property type="match status" value="1"/>
</dbReference>
<dbReference type="PANTHER" id="PTHR44051">
    <property type="entry name" value="GLUTATHIONE S-TRANSFERASE-RELATED"/>
    <property type="match status" value="1"/>
</dbReference>
<dbReference type="Gene3D" id="3.40.30.10">
    <property type="entry name" value="Glutaredoxin"/>
    <property type="match status" value="1"/>
</dbReference>
<comment type="similarity">
    <text evidence="1 5">Belongs to the GST superfamily.</text>
</comment>
<evidence type="ECO:0000256" key="1">
    <source>
        <dbReference type="ARBA" id="ARBA00007409"/>
    </source>
</evidence>
<sequence>MTPQPILTLHWLDQSRAQRIVWLLEELNLEYNIKTYKRDKDFRAPPALEQIHPLGKSPVLEIEYLGSEKTRAIAESGHIVQFLLRNFDKDGLLDPKNAEDFDLAEYHTHMAEGTLQAVLTFVLVLRNGQGKAPWAIRPIIRGYNDKIIEAYNAPEAMKVLDMLESTLAEKAKLATSSSQELFIVGQKLSAADIMLSFPVAELCIFEDRLSTAGFDKAKYPYLVRWAHQIRERPAYIRAFEKTSGY</sequence>
<dbReference type="SUPFAM" id="SSF52833">
    <property type="entry name" value="Thioredoxin-like"/>
    <property type="match status" value="1"/>
</dbReference>
<dbReference type="RefSeq" id="XP_020068067.1">
    <property type="nucleotide sequence ID" value="XM_020216717.1"/>
</dbReference>
<dbReference type="FunFam" id="3.40.30.10:FF:000156">
    <property type="entry name" value="Glutathione S-transferase 1"/>
    <property type="match status" value="1"/>
</dbReference>
<dbReference type="PROSITE" id="PS50405">
    <property type="entry name" value="GST_CTER"/>
    <property type="match status" value="1"/>
</dbReference>
<dbReference type="OMA" id="DVQMSFP"/>
<dbReference type="SFLD" id="SFLDG00358">
    <property type="entry name" value="Main_(cytGST)"/>
    <property type="match status" value="1"/>
</dbReference>
<dbReference type="InterPro" id="IPR004045">
    <property type="entry name" value="Glutathione_S-Trfase_N"/>
</dbReference>